<keyword evidence="1" id="KW-0732">Signal</keyword>
<protein>
    <submittedName>
        <fullName evidence="2">Uncharacterized protein</fullName>
    </submittedName>
</protein>
<sequence length="412" mass="46247">MENKTRITGLAVGMALLVSSAVPLSAGDVQNYTDTTELTEHLKGKLKSISALTKSDSLPVFYLFLDTFYNPAEGVKCVLETRRGREEKYSDKNGEVLFWVPRSQRSKVKFNAYCSQPVNHYSSAMGCVPIGDSTEVVNLGFFGSIRLILKLMRETRQAPLKMSYGMPEIEGEGIRVLYPEKYKSEAEVILEHEKKCKAVIDSILRMRLMPLKVVIEEEQAPFGLHFDGGWWTTARMQSGFVLGTLPHEWVETSLGVIYLDVTSDYSTRWIGDGLANYTMFEIEKRYHPIGLSYLHNEEWSGYDPEKTYDLKTWKGGDVTDLGGGRSVGMFGYLIAPYFWAKVVEKSGNPQLIPQFLEELRASENKSSDTAIAILSRLSGLDIASELVITGSELRENFGRYWPSPDTATGSDE</sequence>
<feature type="chain" id="PRO_5021910196" evidence="1">
    <location>
        <begin position="27"/>
        <end position="412"/>
    </location>
</feature>
<dbReference type="AlphaFoldDB" id="A0A532V731"/>
<gene>
    <name evidence="2" type="ORF">CEE36_05830</name>
</gene>
<proteinExistence type="predicted"/>
<accession>A0A532V731</accession>
<dbReference type="EMBL" id="NJBO01000007">
    <property type="protein sequence ID" value="TKJ43004.1"/>
    <property type="molecule type" value="Genomic_DNA"/>
</dbReference>
<evidence type="ECO:0000313" key="2">
    <source>
        <dbReference type="EMBL" id="TKJ43004.1"/>
    </source>
</evidence>
<evidence type="ECO:0000313" key="3">
    <source>
        <dbReference type="Proteomes" id="UP000317778"/>
    </source>
</evidence>
<reference evidence="2 3" key="1">
    <citation type="submission" date="2017-06" db="EMBL/GenBank/DDBJ databases">
        <title>Novel microbial phyla capable of carbon fixation and sulfur reduction in deep-sea sediments.</title>
        <authorList>
            <person name="Huang J."/>
            <person name="Baker B."/>
            <person name="Wang Y."/>
        </authorList>
    </citation>
    <scope>NUCLEOTIDE SEQUENCE [LARGE SCALE GENOMIC DNA]</scope>
    <source>
        <strain evidence="2">B3_TA06</strain>
    </source>
</reference>
<name>A0A532V731_UNCT6</name>
<organism evidence="2 3">
    <name type="scientific">candidate division TA06 bacterium B3_TA06</name>
    <dbReference type="NCBI Taxonomy" id="2012487"/>
    <lineage>
        <taxon>Bacteria</taxon>
        <taxon>Bacteria division TA06</taxon>
    </lineage>
</organism>
<evidence type="ECO:0000256" key="1">
    <source>
        <dbReference type="SAM" id="SignalP"/>
    </source>
</evidence>
<comment type="caution">
    <text evidence="2">The sequence shown here is derived from an EMBL/GenBank/DDBJ whole genome shotgun (WGS) entry which is preliminary data.</text>
</comment>
<feature type="signal peptide" evidence="1">
    <location>
        <begin position="1"/>
        <end position="26"/>
    </location>
</feature>
<dbReference type="Proteomes" id="UP000317778">
    <property type="component" value="Unassembled WGS sequence"/>
</dbReference>